<dbReference type="GO" id="GO:0016192">
    <property type="term" value="P:vesicle-mediated transport"/>
    <property type="evidence" value="ECO:0007669"/>
    <property type="project" value="TreeGrafter"/>
</dbReference>
<dbReference type="Pfam" id="PF12273">
    <property type="entry name" value="RCR"/>
    <property type="match status" value="1"/>
</dbReference>
<evidence type="ECO:0008006" key="5">
    <source>
        <dbReference type="Google" id="ProtNLM"/>
    </source>
</evidence>
<reference evidence="3 4" key="1">
    <citation type="submission" date="2015-09" db="EMBL/GenBank/DDBJ databases">
        <title>Draft genome of a European isolate of the apple canker pathogen Neonectria ditissima.</title>
        <authorList>
            <person name="Gomez-Cortecero A."/>
            <person name="Harrison R.J."/>
            <person name="Armitage A.D."/>
        </authorList>
    </citation>
    <scope>NUCLEOTIDE SEQUENCE [LARGE SCALE GENOMIC DNA]</scope>
    <source>
        <strain evidence="3 4">R09/05</strain>
    </source>
</reference>
<feature type="compositionally biased region" description="Low complexity" evidence="1">
    <location>
        <begin position="100"/>
        <end position="114"/>
    </location>
</feature>
<feature type="compositionally biased region" description="Polar residues" evidence="1">
    <location>
        <begin position="132"/>
        <end position="156"/>
    </location>
</feature>
<dbReference type="Proteomes" id="UP000050424">
    <property type="component" value="Unassembled WGS sequence"/>
</dbReference>
<dbReference type="EMBL" id="LKCW01000059">
    <property type="protein sequence ID" value="KPM41782.1"/>
    <property type="molecule type" value="Genomic_DNA"/>
</dbReference>
<organism evidence="3 4">
    <name type="scientific">Neonectria ditissima</name>
    <dbReference type="NCBI Taxonomy" id="78410"/>
    <lineage>
        <taxon>Eukaryota</taxon>
        <taxon>Fungi</taxon>
        <taxon>Dikarya</taxon>
        <taxon>Ascomycota</taxon>
        <taxon>Pezizomycotina</taxon>
        <taxon>Sordariomycetes</taxon>
        <taxon>Hypocreomycetidae</taxon>
        <taxon>Hypocreales</taxon>
        <taxon>Nectriaceae</taxon>
        <taxon>Neonectria</taxon>
    </lineage>
</organism>
<dbReference type="PANTHER" id="PTHR28187">
    <property type="entry name" value="PROTEIN RCR1-RELATED"/>
    <property type="match status" value="1"/>
</dbReference>
<protein>
    <recommendedName>
        <fullName evidence="5">Chitin synthesis regulation, Congo red resistance, RCR protein</fullName>
    </recommendedName>
</protein>
<dbReference type="InterPro" id="IPR020999">
    <property type="entry name" value="Chitin_synth_reg_RCR"/>
</dbReference>
<feature type="transmembrane region" description="Helical" evidence="2">
    <location>
        <begin position="36"/>
        <end position="56"/>
    </location>
</feature>
<dbReference type="PANTHER" id="PTHR28187:SF1">
    <property type="entry name" value="PROTEIN RCR1-RELATED"/>
    <property type="match status" value="1"/>
</dbReference>
<keyword evidence="4" id="KW-1185">Reference proteome</keyword>
<keyword evidence="2" id="KW-1133">Transmembrane helix</keyword>
<name>A0A0P7BFH8_9HYPO</name>
<feature type="region of interest" description="Disordered" evidence="1">
    <location>
        <begin position="76"/>
        <end position="172"/>
    </location>
</feature>
<keyword evidence="2" id="KW-0472">Membrane</keyword>
<accession>A0A0P7BFH8</accession>
<feature type="compositionally biased region" description="Polar residues" evidence="1">
    <location>
        <begin position="83"/>
        <end position="99"/>
    </location>
</feature>
<evidence type="ECO:0000256" key="1">
    <source>
        <dbReference type="SAM" id="MobiDB-lite"/>
    </source>
</evidence>
<dbReference type="OrthoDB" id="3556830at2759"/>
<evidence type="ECO:0000313" key="3">
    <source>
        <dbReference type="EMBL" id="KPM41782.1"/>
    </source>
</evidence>
<dbReference type="AlphaFoldDB" id="A0A0P7BFH8"/>
<gene>
    <name evidence="3" type="ORF">AK830_g4785</name>
</gene>
<comment type="caution">
    <text evidence="3">The sequence shown here is derived from an EMBL/GenBank/DDBJ whole genome shotgun (WGS) entry which is preliminary data.</text>
</comment>
<evidence type="ECO:0000256" key="2">
    <source>
        <dbReference type="SAM" id="Phobius"/>
    </source>
</evidence>
<sequence>MAPVEDLFARDYRCGSGQYYRNGYCYRNKWNSWGRWLVAALAIGLFFLVLVSCLTISRRRRRRGVQPVYGTGWMAGGGPQKFGNHQTGQPMHNYNNAPNQQGGDFQQQQAYGGYPPAPPPPAYGQQQQPQYTGNTFNTNDGYYGQQSGVQPPQGTYQREEVYSPPQGPPPGK</sequence>
<keyword evidence="2" id="KW-0812">Transmembrane</keyword>
<proteinExistence type="predicted"/>
<evidence type="ECO:0000313" key="4">
    <source>
        <dbReference type="Proteomes" id="UP000050424"/>
    </source>
</evidence>